<dbReference type="EC" id="5.6.2.4" evidence="10"/>
<reference evidence="15" key="1">
    <citation type="submission" date="2021-03" db="EMBL/GenBank/DDBJ databases">
        <authorList>
            <person name="Ping X."/>
        </authorList>
    </citation>
    <scope>NUCLEOTIDE SEQUENCE</scope>
    <source>
        <strain evidence="15">E313</strain>
    </source>
</reference>
<comment type="similarity">
    <text evidence="1">Belongs to the helicase family. RecQ subfamily.</text>
</comment>
<evidence type="ECO:0000256" key="11">
    <source>
        <dbReference type="ARBA" id="ARBA00044535"/>
    </source>
</evidence>
<dbReference type="InterPro" id="IPR036388">
    <property type="entry name" value="WH-like_DNA-bd_sf"/>
</dbReference>
<evidence type="ECO:0000256" key="8">
    <source>
        <dbReference type="ARBA" id="ARBA00023235"/>
    </source>
</evidence>
<dbReference type="InterPro" id="IPR004589">
    <property type="entry name" value="DNA_helicase_ATP-dep_RecQ"/>
</dbReference>
<sequence length="630" mass="72169">MHPIEVLERYWNYTAFRPHQEAIITSVLNNEDTFALLPTGGGKSICFQIPALIKEGICIVISPLVALMKDQVNQLKNRDIKAIALTSGLSYSDLDTQLDNCIYGNYKFLYLSPERLQQPIVQERIQQMNVNLIAVDEAHCISQWGNDFRPAYKNIITLRTLHPHVNCIALTATAKSEVISDTISSLDFLNPKIFKASFRRPNIVYNVLHTDDKKYQLKQLLKSHKGSSIVYVRNRKATIELNTYLEQEGFSTTYYHGGITHKEKTERLKLWSINQKRIIIATTAFGMGIDKPDVETVIHYNLPESLESYYQEAGRAGRDGNTAYAFIIKKHIDKDHLKGQFLDTMPSINFIKHVYNKLCNYFQVSYGEGEQAIHQLNFKDFCNAYQLKSGLTYNALRLLDRNSIIALNQQFNYKTKVQFIISNTALFQYIETHQNHNLVIKSLLRTYGGIFDFSTKINLDIIVSKANCSEKQLIAILKDLERQEIISLDIANTDSEITFIKPREDDKTINPIVKIVTQQQQLKHQQVNAVIQYINTNTVCRSSQLLNYFGEGTETDCGICDVCKASINDTSNTYDISKMIINKLKDEDLSSRQLMELLKCSEKEIIEAITDLIEYNIIKITTTNTYQLIQ</sequence>
<dbReference type="SMART" id="SM00487">
    <property type="entry name" value="DEXDc"/>
    <property type="match status" value="1"/>
</dbReference>
<dbReference type="InterPro" id="IPR027417">
    <property type="entry name" value="P-loop_NTPase"/>
</dbReference>
<accession>A0ABS8ETF7</accession>
<keyword evidence="8" id="KW-0413">Isomerase</keyword>
<evidence type="ECO:0000256" key="2">
    <source>
        <dbReference type="ARBA" id="ARBA00022723"/>
    </source>
</evidence>
<gene>
    <name evidence="15" type="ORF">J1C55_13230</name>
</gene>
<reference evidence="15" key="2">
    <citation type="submission" date="2021-10" db="EMBL/GenBank/DDBJ databases">
        <title>Genome of Winogradskyella sp. E313.</title>
        <authorList>
            <person name="Zhou Y."/>
        </authorList>
    </citation>
    <scope>NUCLEOTIDE SEQUENCE</scope>
    <source>
        <strain evidence="15">E313</strain>
    </source>
</reference>
<keyword evidence="4" id="KW-0378">Hydrolase</keyword>
<evidence type="ECO:0000313" key="15">
    <source>
        <dbReference type="EMBL" id="MCC1485562.1"/>
    </source>
</evidence>
<dbReference type="Pfam" id="PF00271">
    <property type="entry name" value="Helicase_C"/>
    <property type="match status" value="1"/>
</dbReference>
<dbReference type="PROSITE" id="PS51194">
    <property type="entry name" value="HELICASE_CTER"/>
    <property type="match status" value="1"/>
</dbReference>
<dbReference type="InterPro" id="IPR014001">
    <property type="entry name" value="Helicase_ATP-bd"/>
</dbReference>
<evidence type="ECO:0000259" key="14">
    <source>
        <dbReference type="PROSITE" id="PS51194"/>
    </source>
</evidence>
<evidence type="ECO:0000256" key="3">
    <source>
        <dbReference type="ARBA" id="ARBA00022741"/>
    </source>
</evidence>
<dbReference type="SUPFAM" id="SSF52540">
    <property type="entry name" value="P-loop containing nucleoside triphosphate hydrolases"/>
    <property type="match status" value="1"/>
</dbReference>
<dbReference type="Gene3D" id="1.10.10.10">
    <property type="entry name" value="Winged helix-like DNA-binding domain superfamily/Winged helix DNA-binding domain"/>
    <property type="match status" value="1"/>
</dbReference>
<name>A0ABS8ETF7_9FLAO</name>
<dbReference type="Pfam" id="PF00270">
    <property type="entry name" value="DEAD"/>
    <property type="match status" value="1"/>
</dbReference>
<organism evidence="15 16">
    <name type="scientific">Winogradskyella immobilis</name>
    <dbReference type="NCBI Taxonomy" id="2816852"/>
    <lineage>
        <taxon>Bacteria</taxon>
        <taxon>Pseudomonadati</taxon>
        <taxon>Bacteroidota</taxon>
        <taxon>Flavobacteriia</taxon>
        <taxon>Flavobacteriales</taxon>
        <taxon>Flavobacteriaceae</taxon>
        <taxon>Winogradskyella</taxon>
    </lineage>
</organism>
<proteinExistence type="inferred from homology"/>
<dbReference type="Proteomes" id="UP000778797">
    <property type="component" value="Unassembled WGS sequence"/>
</dbReference>
<dbReference type="RefSeq" id="WP_227478054.1">
    <property type="nucleotide sequence ID" value="NZ_JAFMPT010000028.1"/>
</dbReference>
<comment type="caution">
    <text evidence="15">The sequence shown here is derived from an EMBL/GenBank/DDBJ whole genome shotgun (WGS) entry which is preliminary data.</text>
</comment>
<dbReference type="GO" id="GO:0004386">
    <property type="term" value="F:helicase activity"/>
    <property type="evidence" value="ECO:0007669"/>
    <property type="project" value="UniProtKB-KW"/>
</dbReference>
<dbReference type="PANTHER" id="PTHR13710:SF105">
    <property type="entry name" value="ATP-DEPENDENT DNA HELICASE Q1"/>
    <property type="match status" value="1"/>
</dbReference>
<dbReference type="PANTHER" id="PTHR13710">
    <property type="entry name" value="DNA HELICASE RECQ FAMILY MEMBER"/>
    <property type="match status" value="1"/>
</dbReference>
<dbReference type="PROSITE" id="PS51192">
    <property type="entry name" value="HELICASE_ATP_BIND_1"/>
    <property type="match status" value="1"/>
</dbReference>
<keyword evidence="3" id="KW-0547">Nucleotide-binding</keyword>
<keyword evidence="6" id="KW-0067">ATP-binding</keyword>
<dbReference type="Gene3D" id="3.40.50.300">
    <property type="entry name" value="P-loop containing nucleotide triphosphate hydrolases"/>
    <property type="match status" value="2"/>
</dbReference>
<dbReference type="CDD" id="cd17920">
    <property type="entry name" value="DEXHc_RecQ"/>
    <property type="match status" value="1"/>
</dbReference>
<dbReference type="Pfam" id="PF16124">
    <property type="entry name" value="RecQ_Zn_bind"/>
    <property type="match status" value="1"/>
</dbReference>
<keyword evidence="5 15" id="KW-0347">Helicase</keyword>
<evidence type="ECO:0000256" key="10">
    <source>
        <dbReference type="ARBA" id="ARBA00034808"/>
    </source>
</evidence>
<evidence type="ECO:0000256" key="5">
    <source>
        <dbReference type="ARBA" id="ARBA00022806"/>
    </source>
</evidence>
<feature type="domain" description="Helicase ATP-binding" evidence="13">
    <location>
        <begin position="24"/>
        <end position="192"/>
    </location>
</feature>
<dbReference type="InterPro" id="IPR032284">
    <property type="entry name" value="RecQ_Zn-bd"/>
</dbReference>
<evidence type="ECO:0000256" key="12">
    <source>
        <dbReference type="ARBA" id="ARBA00044550"/>
    </source>
</evidence>
<comment type="catalytic activity">
    <reaction evidence="9">
        <text>Couples ATP hydrolysis with the unwinding of duplex DNA by translocating in the 3'-5' direction.</text>
        <dbReference type="EC" id="5.6.2.4"/>
    </reaction>
</comment>
<evidence type="ECO:0000256" key="1">
    <source>
        <dbReference type="ARBA" id="ARBA00005446"/>
    </source>
</evidence>
<dbReference type="InterPro" id="IPR001650">
    <property type="entry name" value="Helicase_C-like"/>
</dbReference>
<feature type="domain" description="Helicase C-terminal" evidence="14">
    <location>
        <begin position="216"/>
        <end position="370"/>
    </location>
</feature>
<evidence type="ECO:0000313" key="16">
    <source>
        <dbReference type="Proteomes" id="UP000778797"/>
    </source>
</evidence>
<keyword evidence="16" id="KW-1185">Reference proteome</keyword>
<dbReference type="NCBIfam" id="TIGR00614">
    <property type="entry name" value="recQ_fam"/>
    <property type="match status" value="1"/>
</dbReference>
<evidence type="ECO:0000256" key="4">
    <source>
        <dbReference type="ARBA" id="ARBA00022801"/>
    </source>
</evidence>
<dbReference type="SMART" id="SM00490">
    <property type="entry name" value="HELICc"/>
    <property type="match status" value="1"/>
</dbReference>
<protein>
    <recommendedName>
        <fullName evidence="11">ATP-dependent DNA helicase RecQ</fullName>
        <ecNumber evidence="10">5.6.2.4</ecNumber>
    </recommendedName>
    <alternativeName>
        <fullName evidence="12">DNA 3'-5' helicase RecQ</fullName>
    </alternativeName>
</protein>
<dbReference type="InterPro" id="IPR011545">
    <property type="entry name" value="DEAD/DEAH_box_helicase_dom"/>
</dbReference>
<dbReference type="EMBL" id="JAFMPT010000028">
    <property type="protein sequence ID" value="MCC1485562.1"/>
    <property type="molecule type" value="Genomic_DNA"/>
</dbReference>
<evidence type="ECO:0000256" key="9">
    <source>
        <dbReference type="ARBA" id="ARBA00034617"/>
    </source>
</evidence>
<keyword evidence="2" id="KW-0479">Metal-binding</keyword>
<evidence type="ECO:0000259" key="13">
    <source>
        <dbReference type="PROSITE" id="PS51192"/>
    </source>
</evidence>
<evidence type="ECO:0000256" key="7">
    <source>
        <dbReference type="ARBA" id="ARBA00023125"/>
    </source>
</evidence>
<evidence type="ECO:0000256" key="6">
    <source>
        <dbReference type="ARBA" id="ARBA00022840"/>
    </source>
</evidence>
<keyword evidence="7" id="KW-0238">DNA-binding</keyword>